<dbReference type="Proteomes" id="UP000076858">
    <property type="component" value="Unassembled WGS sequence"/>
</dbReference>
<evidence type="ECO:0000313" key="2">
    <source>
        <dbReference type="Proteomes" id="UP000076858"/>
    </source>
</evidence>
<dbReference type="PANTHER" id="PTHR46113">
    <property type="entry name" value="SNAC DOMAIN-CONTAINING PROTEIN"/>
    <property type="match status" value="1"/>
</dbReference>
<protein>
    <submittedName>
        <fullName evidence="1">Cc8K15.2-like protein</fullName>
    </submittedName>
</protein>
<dbReference type="OrthoDB" id="6380626at2759"/>
<reference evidence="1 2" key="1">
    <citation type="submission" date="2016-03" db="EMBL/GenBank/DDBJ databases">
        <title>EvidentialGene: Evidence-directed Construction of Genes on Genomes.</title>
        <authorList>
            <person name="Gilbert D.G."/>
            <person name="Choi J.-H."/>
            <person name="Mockaitis K."/>
            <person name="Colbourne J."/>
            <person name="Pfrender M."/>
        </authorList>
    </citation>
    <scope>NUCLEOTIDE SEQUENCE [LARGE SCALE GENOMIC DNA]</scope>
    <source>
        <strain evidence="1 2">Xinb3</strain>
        <tissue evidence="1">Complete organism</tissue>
    </source>
</reference>
<proteinExistence type="predicted"/>
<keyword evidence="2" id="KW-1185">Reference proteome</keyword>
<dbReference type="EMBL" id="LRGB01000094">
    <property type="protein sequence ID" value="KZS20866.1"/>
    <property type="molecule type" value="Genomic_DNA"/>
</dbReference>
<evidence type="ECO:0000313" key="1">
    <source>
        <dbReference type="EMBL" id="KZS20866.1"/>
    </source>
</evidence>
<accession>A0A162RXL9</accession>
<dbReference type="AlphaFoldDB" id="A0A162RXL9"/>
<organism evidence="1 2">
    <name type="scientific">Daphnia magna</name>
    <dbReference type="NCBI Taxonomy" id="35525"/>
    <lineage>
        <taxon>Eukaryota</taxon>
        <taxon>Metazoa</taxon>
        <taxon>Ecdysozoa</taxon>
        <taxon>Arthropoda</taxon>
        <taxon>Crustacea</taxon>
        <taxon>Branchiopoda</taxon>
        <taxon>Diplostraca</taxon>
        <taxon>Cladocera</taxon>
        <taxon>Anomopoda</taxon>
        <taxon>Daphniidae</taxon>
        <taxon>Daphnia</taxon>
    </lineage>
</organism>
<name>A0A162RXL9_9CRUS</name>
<gene>
    <name evidence="1" type="ORF">APZ42_012337</name>
</gene>
<dbReference type="PANTHER" id="PTHR46113:SF1">
    <property type="entry name" value="PEPTIDASE M17 LEUCYL AMINOPEPTIDASE N-TERMINAL DOMAIN-CONTAINING PROTEIN"/>
    <property type="match status" value="1"/>
</dbReference>
<comment type="caution">
    <text evidence="1">The sequence shown here is derived from an EMBL/GenBank/DDBJ whole genome shotgun (WGS) entry which is preliminary data.</text>
</comment>
<sequence>MHELYQLRSGKTVSVTVREQISTQTVSKKRENIRSHSTHWVIGKSEVENLATRVRLPLKSVILKRYLHFSQQNPSGSQSTRDMCKSIFEELKIIWKKANIPIKEDRDCIDCLVTLVNSWKAIKKLETKRRKNSKRVKAFIENIETLFDISAPDAFLQLKTSRQPGWKDDYEFLVNQRMCPQVGFMAGPDQKSIQLEKRQLARRRISNDAEIEKALEQSSDSSFSEDESIDEFVLPTRTSTPRQSSVSIEIPVRTLLKDTSMVTDRCQISIRSQLAIASKIITLGGGNLSDISISKSTAHRQRKRKREEAAKEIYNDWMKNKPPFVVVHWDSKLIVKQQGQSNERVSILVSGKPYLDTPKLLGVPIISDSTGLSQKNAVSDLLSTWKITESVIGLVFDTTASNTGIHRGCATLLEKELGRAIMWLACRHHIYELHVKHVWAAVIGETNSPIEPLMKRFQQDWNDLDRGTEGLCLFEWDGDEESDTFQQASKVLKWGENHLMACSFPREDYRELIELTVVYLGGKVPPPRIFHLRKPGAHHRARFMHIAIYALKMQLMSERFKMSQEELNQLKKLSDYIVLFHSIAFLRSRLAACAPVVDLQFICEMYRYRDVEKDVAEAAIASCHNHLWYLSEELVVLALFDEGLSHFWKTLMVKKLKNTPRPTSFSPTKPKMPQFDSTSIPNLIDLIGPRSWLIFDLLRCSNKQIEWMQFPSMDWELFEDYRDLKAFVCGLEVVNDSAERGVKMISDFKDIVDNEEQQQYLLQVIEKHRQEINLNGRKQDLCKI</sequence>